<evidence type="ECO:0000313" key="2">
    <source>
        <dbReference type="Proteomes" id="UP000824120"/>
    </source>
</evidence>
<dbReference type="AlphaFoldDB" id="A0A9J5WSS1"/>
<proteinExistence type="predicted"/>
<comment type="caution">
    <text evidence="1">The sequence shown here is derived from an EMBL/GenBank/DDBJ whole genome shotgun (WGS) entry which is preliminary data.</text>
</comment>
<dbReference type="EMBL" id="JACXVP010000010">
    <property type="protein sequence ID" value="KAG5578931.1"/>
    <property type="molecule type" value="Genomic_DNA"/>
</dbReference>
<dbReference type="Proteomes" id="UP000824120">
    <property type="component" value="Chromosome 10"/>
</dbReference>
<name>A0A9J5WSS1_SOLCO</name>
<evidence type="ECO:0000313" key="1">
    <source>
        <dbReference type="EMBL" id="KAG5578931.1"/>
    </source>
</evidence>
<keyword evidence="2" id="KW-1185">Reference proteome</keyword>
<protein>
    <submittedName>
        <fullName evidence="1">Uncharacterized protein</fullName>
    </submittedName>
</protein>
<reference evidence="1 2" key="1">
    <citation type="submission" date="2020-09" db="EMBL/GenBank/DDBJ databases">
        <title>De no assembly of potato wild relative species, Solanum commersonii.</title>
        <authorList>
            <person name="Cho K."/>
        </authorList>
    </citation>
    <scope>NUCLEOTIDE SEQUENCE [LARGE SCALE GENOMIC DNA]</scope>
    <source>
        <strain evidence="1">LZ3.2</strain>
        <tissue evidence="1">Leaf</tissue>
    </source>
</reference>
<gene>
    <name evidence="1" type="ORF">H5410_049558</name>
</gene>
<organism evidence="1 2">
    <name type="scientific">Solanum commersonii</name>
    <name type="common">Commerson's wild potato</name>
    <name type="synonym">Commerson's nightshade</name>
    <dbReference type="NCBI Taxonomy" id="4109"/>
    <lineage>
        <taxon>Eukaryota</taxon>
        <taxon>Viridiplantae</taxon>
        <taxon>Streptophyta</taxon>
        <taxon>Embryophyta</taxon>
        <taxon>Tracheophyta</taxon>
        <taxon>Spermatophyta</taxon>
        <taxon>Magnoliopsida</taxon>
        <taxon>eudicotyledons</taxon>
        <taxon>Gunneridae</taxon>
        <taxon>Pentapetalae</taxon>
        <taxon>asterids</taxon>
        <taxon>lamiids</taxon>
        <taxon>Solanales</taxon>
        <taxon>Solanaceae</taxon>
        <taxon>Solanoideae</taxon>
        <taxon>Solaneae</taxon>
        <taxon>Solanum</taxon>
    </lineage>
</organism>
<accession>A0A9J5WSS1</accession>
<sequence>MQCDPCPREEVGDPHIYSLPLEYASWRSQVRTKDVDILLSRYDRGDCRQRLLTHEHQCFMRVSLDDDVLQVEVLRQGQPAMYGP</sequence>